<dbReference type="GO" id="GO:0016787">
    <property type="term" value="F:hydrolase activity"/>
    <property type="evidence" value="ECO:0007669"/>
    <property type="project" value="UniProtKB-KW"/>
</dbReference>
<gene>
    <name evidence="6" type="ORF">HLUCCA11_18830</name>
</gene>
<proteinExistence type="inferred from homology"/>
<evidence type="ECO:0000313" key="6">
    <source>
        <dbReference type="EMBL" id="KPQ33377.1"/>
    </source>
</evidence>
<comment type="caution">
    <text evidence="6">The sequence shown here is derived from an EMBL/GenBank/DDBJ whole genome shotgun (WGS) entry which is preliminary data.</text>
</comment>
<name>A0A0P7YS11_9CYAN</name>
<dbReference type="Gene3D" id="3.60.21.10">
    <property type="match status" value="1"/>
</dbReference>
<dbReference type="InterPro" id="IPR029052">
    <property type="entry name" value="Metallo-depent_PP-like"/>
</dbReference>
<dbReference type="STRING" id="1666911.HLUCCA11_18830"/>
<protein>
    <submittedName>
        <fullName evidence="6">Putative phosphohydrolase</fullName>
    </submittedName>
</protein>
<dbReference type="PANTHER" id="PTHR42988">
    <property type="entry name" value="PHOSPHOHYDROLASE"/>
    <property type="match status" value="1"/>
</dbReference>
<dbReference type="Pfam" id="PF00149">
    <property type="entry name" value="Metallophos"/>
    <property type="match status" value="1"/>
</dbReference>
<dbReference type="PATRIC" id="fig|1666911.3.peg.2267"/>
<keyword evidence="1" id="KW-0479">Metal-binding</keyword>
<comment type="similarity">
    <text evidence="4">Belongs to the cyclic nucleotide phosphodiesterase class-III family.</text>
</comment>
<organism evidence="6 7">
    <name type="scientific">Phormidesmis priestleyi Ana</name>
    <dbReference type="NCBI Taxonomy" id="1666911"/>
    <lineage>
        <taxon>Bacteria</taxon>
        <taxon>Bacillati</taxon>
        <taxon>Cyanobacteriota</taxon>
        <taxon>Cyanophyceae</taxon>
        <taxon>Leptolyngbyales</taxon>
        <taxon>Leptolyngbyaceae</taxon>
        <taxon>Phormidesmis</taxon>
    </lineage>
</organism>
<evidence type="ECO:0000256" key="4">
    <source>
        <dbReference type="ARBA" id="ARBA00025742"/>
    </source>
</evidence>
<evidence type="ECO:0000259" key="5">
    <source>
        <dbReference type="Pfam" id="PF00149"/>
    </source>
</evidence>
<dbReference type="SUPFAM" id="SSF56300">
    <property type="entry name" value="Metallo-dependent phosphatases"/>
    <property type="match status" value="1"/>
</dbReference>
<dbReference type="GO" id="GO:0046872">
    <property type="term" value="F:metal ion binding"/>
    <property type="evidence" value="ECO:0007669"/>
    <property type="project" value="UniProtKB-KW"/>
</dbReference>
<evidence type="ECO:0000256" key="2">
    <source>
        <dbReference type="ARBA" id="ARBA00022801"/>
    </source>
</evidence>
<dbReference type="Proteomes" id="UP000050465">
    <property type="component" value="Unassembled WGS sequence"/>
</dbReference>
<evidence type="ECO:0000313" key="7">
    <source>
        <dbReference type="Proteomes" id="UP000050465"/>
    </source>
</evidence>
<dbReference type="EMBL" id="LJZR01000033">
    <property type="protein sequence ID" value="KPQ33377.1"/>
    <property type="molecule type" value="Genomic_DNA"/>
</dbReference>
<feature type="domain" description="Calcineurin-like phosphoesterase" evidence="5">
    <location>
        <begin position="5"/>
        <end position="243"/>
    </location>
</feature>
<accession>A0A0P7YS11</accession>
<reference evidence="6 7" key="1">
    <citation type="submission" date="2015-09" db="EMBL/GenBank/DDBJ databases">
        <title>Identification and resolution of microdiversity through metagenomic sequencing of parallel consortia.</title>
        <authorList>
            <person name="Nelson W.C."/>
            <person name="Romine M.F."/>
            <person name="Lindemann S.R."/>
        </authorList>
    </citation>
    <scope>NUCLEOTIDE SEQUENCE [LARGE SCALE GENOMIC DNA]</scope>
    <source>
        <strain evidence="6">Ana</strain>
    </source>
</reference>
<evidence type="ECO:0000256" key="1">
    <source>
        <dbReference type="ARBA" id="ARBA00022723"/>
    </source>
</evidence>
<dbReference type="InterPro" id="IPR050884">
    <property type="entry name" value="CNP_phosphodiesterase-III"/>
</dbReference>
<sequence>MKLNFKFAVVSDLHITLPHTMWDAPNRFHLVEVSIPAFEQILTQLIDDEPDFLLLPGDLVQHGERDNHEWLAERLSQLPFPSYVVPGNHDVVRLEGNLPTDLLTNLPTNLPTEKPGKDIISLADFPQIYRAHGYGDRTQPYYQQEILPGVHLIGLNSNAFDEAGEQIGTGVLDDEQLAWLDEQLAALAGKLVMVMVHHNVLEHLPQQAQTKLGQRYMIRNAPELVSRLQRAKVPVAFTGHLHVQDIAQAGDFYAITTGSLVSYPHPYRLMSLTTNEAGHQLHITSKRVEALQEWPTLQATSKAWMGDRSFPFILKLLTEPPLSLSLAEAKTYAPCIRDFWANVAAGDAIFDYPQLPIKVQKYFAQYNATCPKGRPRLIDNNATLNLVETKEQTQKTDY</sequence>
<dbReference type="PANTHER" id="PTHR42988:SF2">
    <property type="entry name" value="CYCLIC NUCLEOTIDE PHOSPHODIESTERASE CBUA0032-RELATED"/>
    <property type="match status" value="1"/>
</dbReference>
<keyword evidence="2 6" id="KW-0378">Hydrolase</keyword>
<dbReference type="AlphaFoldDB" id="A0A0P7YS11"/>
<evidence type="ECO:0000256" key="3">
    <source>
        <dbReference type="ARBA" id="ARBA00023004"/>
    </source>
</evidence>
<keyword evidence="3" id="KW-0408">Iron</keyword>
<dbReference type="InterPro" id="IPR004843">
    <property type="entry name" value="Calcineurin-like_PHP"/>
</dbReference>